<evidence type="ECO:0000313" key="3">
    <source>
        <dbReference type="Proteomes" id="UP000289486"/>
    </source>
</evidence>
<accession>A0A411AWA8</accession>
<name>A0A411AWA8_9CAUD</name>
<sequence>MAVNIAAIKYIPDLPAVSALAGADLLHVSQGNTDKQATMTQLARFINDAAHPIGQLMFFGVKGKDPNTLFPGQSWTRYNAGRSLRVCLDNESNLGQNVGADQISLNTSQMPSHSHGAQGLVIQDNGNHQHNATTSWVGDHAHSAWTDAQGSHQHIVGLRSPNNHDGAGSIFGTSGGGGYNGAAAYGKGNNGIDLYPLTNVAGNHGHNVGIGGAGGHNHTLTTEWAGQHSHGIIGQVLANGSGAAITIVPNTVHVACWIRNS</sequence>
<dbReference type="InterPro" id="IPR053827">
    <property type="entry name" value="Gp10_C"/>
</dbReference>
<evidence type="ECO:0000259" key="1">
    <source>
        <dbReference type="Pfam" id="PF21939"/>
    </source>
</evidence>
<feature type="domain" description="Baseplate structural protein Gp10 C-terminal" evidence="1">
    <location>
        <begin position="48"/>
        <end position="142"/>
    </location>
</feature>
<organism evidence="2 3">
    <name type="scientific">Pantoea phage vB_PagM_LIET2</name>
    <dbReference type="NCBI Taxonomy" id="2508071"/>
    <lineage>
        <taxon>Viruses</taxon>
        <taxon>Duplodnaviria</taxon>
        <taxon>Heunggongvirae</taxon>
        <taxon>Uroviricota</taxon>
        <taxon>Caudoviricetes</taxon>
        <taxon>Lietduovirus</taxon>
        <taxon>Lietduovirus LIET2</taxon>
    </lineage>
</organism>
<gene>
    <name evidence="2" type="ORF">LIET2_gp098</name>
</gene>
<dbReference type="EMBL" id="MK388689">
    <property type="protein sequence ID" value="QAX92350.1"/>
    <property type="molecule type" value="Genomic_DNA"/>
</dbReference>
<keyword evidence="3" id="KW-1185">Reference proteome</keyword>
<proteinExistence type="predicted"/>
<dbReference type="Proteomes" id="UP000289486">
    <property type="component" value="Segment"/>
</dbReference>
<dbReference type="Pfam" id="PF21939">
    <property type="entry name" value="Gp10_C"/>
    <property type="match status" value="1"/>
</dbReference>
<reference evidence="2 3" key="1">
    <citation type="submission" date="2019-01" db="EMBL/GenBank/DDBJ databases">
        <title>Complete genome sequence of Pantoea phage vB_PagM_LIET2.</title>
        <authorList>
            <person name="Truncaite L."/>
            <person name="Simoliuniene M."/>
            <person name="Kazlauskas D."/>
            <person name="Meskys R."/>
            <person name="Simoliunas E."/>
        </authorList>
    </citation>
    <scope>NUCLEOTIDE SEQUENCE [LARGE SCALE GENOMIC DNA]</scope>
</reference>
<protein>
    <submittedName>
        <fullName evidence="2">Putative tail fiber protein</fullName>
    </submittedName>
</protein>
<evidence type="ECO:0000313" key="2">
    <source>
        <dbReference type="EMBL" id="QAX92350.1"/>
    </source>
</evidence>